<dbReference type="EMBL" id="BSXW01000549">
    <property type="protein sequence ID" value="GMF25346.1"/>
    <property type="molecule type" value="Genomic_DNA"/>
</dbReference>
<gene>
    <name evidence="2" type="ORF">Plil01_001045100</name>
</gene>
<keyword evidence="1" id="KW-0175">Coiled coil</keyword>
<evidence type="ECO:0000256" key="1">
    <source>
        <dbReference type="SAM" id="Coils"/>
    </source>
</evidence>
<organism evidence="2 3">
    <name type="scientific">Phytophthora lilii</name>
    <dbReference type="NCBI Taxonomy" id="2077276"/>
    <lineage>
        <taxon>Eukaryota</taxon>
        <taxon>Sar</taxon>
        <taxon>Stramenopiles</taxon>
        <taxon>Oomycota</taxon>
        <taxon>Peronosporomycetes</taxon>
        <taxon>Peronosporales</taxon>
        <taxon>Peronosporaceae</taxon>
        <taxon>Phytophthora</taxon>
    </lineage>
</organism>
<name>A0A9W6U3J0_9STRA</name>
<sequence length="139" mass="15272">MEDLNTAVEAAEKEFKVLNTRYKDLVAQMEANNRRGAAGTEAGGSINSVQLSQALGPLLDELEAKAKQLNLLKQVYQQAANSTINPPRHVVVSPEAVRRKTASLRLLNEYRQLESDIKNKGSGRSASPSSHLWANGFFH</sequence>
<proteinExistence type="predicted"/>
<evidence type="ECO:0000313" key="3">
    <source>
        <dbReference type="Proteomes" id="UP001165083"/>
    </source>
</evidence>
<keyword evidence="3" id="KW-1185">Reference proteome</keyword>
<dbReference type="Proteomes" id="UP001165083">
    <property type="component" value="Unassembled WGS sequence"/>
</dbReference>
<evidence type="ECO:0000313" key="2">
    <source>
        <dbReference type="EMBL" id="GMF25346.1"/>
    </source>
</evidence>
<dbReference type="OrthoDB" id="76453at2759"/>
<reference evidence="2" key="1">
    <citation type="submission" date="2023-04" db="EMBL/GenBank/DDBJ databases">
        <title>Phytophthora lilii NBRC 32176.</title>
        <authorList>
            <person name="Ichikawa N."/>
            <person name="Sato H."/>
            <person name="Tonouchi N."/>
        </authorList>
    </citation>
    <scope>NUCLEOTIDE SEQUENCE</scope>
    <source>
        <strain evidence="2">NBRC 32176</strain>
    </source>
</reference>
<feature type="coiled-coil region" evidence="1">
    <location>
        <begin position="1"/>
        <end position="28"/>
    </location>
</feature>
<dbReference type="AlphaFoldDB" id="A0A9W6U3J0"/>
<protein>
    <submittedName>
        <fullName evidence="2">Unnamed protein product</fullName>
    </submittedName>
</protein>
<accession>A0A9W6U3J0</accession>
<comment type="caution">
    <text evidence="2">The sequence shown here is derived from an EMBL/GenBank/DDBJ whole genome shotgun (WGS) entry which is preliminary data.</text>
</comment>